<dbReference type="AlphaFoldDB" id="A0AAW2PZ89"/>
<reference evidence="2" key="2">
    <citation type="journal article" date="2024" name="Plant">
        <title>Genomic evolution and insights into agronomic trait innovations of Sesamum species.</title>
        <authorList>
            <person name="Miao H."/>
            <person name="Wang L."/>
            <person name="Qu L."/>
            <person name="Liu H."/>
            <person name="Sun Y."/>
            <person name="Le M."/>
            <person name="Wang Q."/>
            <person name="Wei S."/>
            <person name="Zheng Y."/>
            <person name="Lin W."/>
            <person name="Duan Y."/>
            <person name="Cao H."/>
            <person name="Xiong S."/>
            <person name="Wang X."/>
            <person name="Wei L."/>
            <person name="Li C."/>
            <person name="Ma Q."/>
            <person name="Ju M."/>
            <person name="Zhao R."/>
            <person name="Li G."/>
            <person name="Mu C."/>
            <person name="Tian Q."/>
            <person name="Mei H."/>
            <person name="Zhang T."/>
            <person name="Gao T."/>
            <person name="Zhang H."/>
        </authorList>
    </citation>
    <scope>NUCLEOTIDE SEQUENCE</scope>
    <source>
        <strain evidence="2">G02</strain>
    </source>
</reference>
<accession>A0AAW2PZ89</accession>
<dbReference type="SUPFAM" id="SSF56672">
    <property type="entry name" value="DNA/RNA polymerases"/>
    <property type="match status" value="1"/>
</dbReference>
<evidence type="ECO:0000313" key="2">
    <source>
        <dbReference type="EMBL" id="KAL0360869.1"/>
    </source>
</evidence>
<sequence length="216" mass="24670">MRLWNVRCDNAHLVAKGFNQIEGVDYTESFSPVAKMVMVHLFLSMTASYGWPLHQLNVNNTFLHGYSDEDLSVLPLEGYPIEPGLVCKLEHSLYGLKQASRQWKVEFTHELTEIGFHQSAHDHYLFMKPAATGLMSLLVYVDDILITDPSMDDIQAVKQYLHALFTIKDIEDARYFLGLEIARNFDDLYVAQTKYVEDIIKDTGLIHAKTVSTPFP</sequence>
<proteinExistence type="predicted"/>
<dbReference type="EMBL" id="JACGWJ010000016">
    <property type="protein sequence ID" value="KAL0360869.1"/>
    <property type="molecule type" value="Genomic_DNA"/>
</dbReference>
<name>A0AAW2PZ89_SESRA</name>
<feature type="domain" description="Reverse transcriptase Ty1/copia-type" evidence="1">
    <location>
        <begin position="10"/>
        <end position="215"/>
    </location>
</feature>
<organism evidence="2">
    <name type="scientific">Sesamum radiatum</name>
    <name type="common">Black benniseed</name>
    <dbReference type="NCBI Taxonomy" id="300843"/>
    <lineage>
        <taxon>Eukaryota</taxon>
        <taxon>Viridiplantae</taxon>
        <taxon>Streptophyta</taxon>
        <taxon>Embryophyta</taxon>
        <taxon>Tracheophyta</taxon>
        <taxon>Spermatophyta</taxon>
        <taxon>Magnoliopsida</taxon>
        <taxon>eudicotyledons</taxon>
        <taxon>Gunneridae</taxon>
        <taxon>Pentapetalae</taxon>
        <taxon>asterids</taxon>
        <taxon>lamiids</taxon>
        <taxon>Lamiales</taxon>
        <taxon>Pedaliaceae</taxon>
        <taxon>Sesamum</taxon>
    </lineage>
</organism>
<comment type="caution">
    <text evidence="2">The sequence shown here is derived from an EMBL/GenBank/DDBJ whole genome shotgun (WGS) entry which is preliminary data.</text>
</comment>
<reference evidence="2" key="1">
    <citation type="submission" date="2020-06" db="EMBL/GenBank/DDBJ databases">
        <authorList>
            <person name="Li T."/>
            <person name="Hu X."/>
            <person name="Zhang T."/>
            <person name="Song X."/>
            <person name="Zhang H."/>
            <person name="Dai N."/>
            <person name="Sheng W."/>
            <person name="Hou X."/>
            <person name="Wei L."/>
        </authorList>
    </citation>
    <scope>NUCLEOTIDE SEQUENCE</scope>
    <source>
        <strain evidence="2">G02</strain>
        <tissue evidence="2">Leaf</tissue>
    </source>
</reference>
<dbReference type="Pfam" id="PF07727">
    <property type="entry name" value="RVT_2"/>
    <property type="match status" value="1"/>
</dbReference>
<protein>
    <submittedName>
        <fullName evidence="2">Retrovirus-related Pol polyprotein from transposon TNT 1-94</fullName>
    </submittedName>
</protein>
<gene>
    <name evidence="2" type="ORF">Sradi_3771400</name>
</gene>
<evidence type="ECO:0000259" key="1">
    <source>
        <dbReference type="Pfam" id="PF07727"/>
    </source>
</evidence>
<dbReference type="InterPro" id="IPR013103">
    <property type="entry name" value="RVT_2"/>
</dbReference>
<dbReference type="InterPro" id="IPR043502">
    <property type="entry name" value="DNA/RNA_pol_sf"/>
</dbReference>